<dbReference type="AlphaFoldDB" id="A0AAN6QIN5"/>
<dbReference type="GO" id="GO:0051479">
    <property type="term" value="P:mannosylglycerate biosynthetic process"/>
    <property type="evidence" value="ECO:0007669"/>
    <property type="project" value="InterPro"/>
</dbReference>
<feature type="compositionally biased region" description="Basic and acidic residues" evidence="1">
    <location>
        <begin position="45"/>
        <end position="54"/>
    </location>
</feature>
<dbReference type="GO" id="GO:0050504">
    <property type="term" value="F:mannosyl-3-phosphoglycerate synthase activity"/>
    <property type="evidence" value="ECO:0007669"/>
    <property type="project" value="InterPro"/>
</dbReference>
<dbReference type="Proteomes" id="UP001302812">
    <property type="component" value="Unassembled WGS sequence"/>
</dbReference>
<organism evidence="2 3">
    <name type="scientific">Canariomyces notabilis</name>
    <dbReference type="NCBI Taxonomy" id="2074819"/>
    <lineage>
        <taxon>Eukaryota</taxon>
        <taxon>Fungi</taxon>
        <taxon>Dikarya</taxon>
        <taxon>Ascomycota</taxon>
        <taxon>Pezizomycotina</taxon>
        <taxon>Sordariomycetes</taxon>
        <taxon>Sordariomycetidae</taxon>
        <taxon>Sordariales</taxon>
        <taxon>Chaetomiaceae</taxon>
        <taxon>Canariomyces</taxon>
    </lineage>
</organism>
<dbReference type="InterPro" id="IPR029044">
    <property type="entry name" value="Nucleotide-diphossugar_trans"/>
</dbReference>
<dbReference type="Gene3D" id="3.90.550.10">
    <property type="entry name" value="Spore Coat Polysaccharide Biosynthesis Protein SpsA, Chain A"/>
    <property type="match status" value="1"/>
</dbReference>
<sequence length="496" mass="55208">MRLTKPTRSHRFGRLRIFEEISVTNLDGESGPLTTVEGVEDEDRDHDGHQESETVYRSPETLSRVLEQMVIIVPCKNESVDVIRGVISAIPPSCRVILVSNCERGGPGVDDQYMQQVKMLKTLQVELHGCNLHMKQRQMLAIHQKDIHAAEAFRISGLPELLDPANGTIRDGKGEGMLLGVAIAAALFPRHRYVGFIDADNLLPQSVDEYCKAYAAGLSLGPPPEQEHTMVRLRWASKPKRVPGTTRYVHVTEGRCSRVVNKWLSKLFASIRDEHQYHYTTVHGGAIKIPPTTCSSAPVSGLVSTANAGEHAMTMGLALKLRMAAGYAVEPCHFVDLLERSGFAYYSGADLKESKGLLTDYAGEKRGSGAARPLNKPTRILQIRTLSPHFHRESDEGHIRRMWAVGLGAIYHNLVPVGHRAVSELREGMHKFAKENGGLDARTGKLPEPRIYRPLEEMNMERFRQLLGESLRDGTLRRFGFGRNMNGDEPICTCHT</sequence>
<reference evidence="2" key="2">
    <citation type="submission" date="2023-05" db="EMBL/GenBank/DDBJ databases">
        <authorList>
            <consortium name="Lawrence Berkeley National Laboratory"/>
            <person name="Steindorff A."/>
            <person name="Hensen N."/>
            <person name="Bonometti L."/>
            <person name="Westerberg I."/>
            <person name="Brannstrom I.O."/>
            <person name="Guillou S."/>
            <person name="Cros-Aarteil S."/>
            <person name="Calhoun S."/>
            <person name="Haridas S."/>
            <person name="Kuo A."/>
            <person name="Mondo S."/>
            <person name="Pangilinan J."/>
            <person name="Riley R."/>
            <person name="Labutti K."/>
            <person name="Andreopoulos B."/>
            <person name="Lipzen A."/>
            <person name="Chen C."/>
            <person name="Yanf M."/>
            <person name="Daum C."/>
            <person name="Ng V."/>
            <person name="Clum A."/>
            <person name="Ohm R."/>
            <person name="Martin F."/>
            <person name="Silar P."/>
            <person name="Natvig D."/>
            <person name="Lalanne C."/>
            <person name="Gautier V."/>
            <person name="Ament-Velasquez S.L."/>
            <person name="Kruys A."/>
            <person name="Hutchinson M.I."/>
            <person name="Powell A.J."/>
            <person name="Barry K."/>
            <person name="Miller A.N."/>
            <person name="Grigoriev I.V."/>
            <person name="Debuchy R."/>
            <person name="Gladieux P."/>
            <person name="Thoren M.H."/>
            <person name="Johannesson H."/>
        </authorList>
    </citation>
    <scope>NUCLEOTIDE SEQUENCE</scope>
    <source>
        <strain evidence="2">CBS 508.74</strain>
    </source>
</reference>
<dbReference type="RefSeq" id="XP_064666505.1">
    <property type="nucleotide sequence ID" value="XM_064812171.1"/>
</dbReference>
<dbReference type="EMBL" id="MU853359">
    <property type="protein sequence ID" value="KAK4108935.1"/>
    <property type="molecule type" value="Genomic_DNA"/>
</dbReference>
<dbReference type="Pfam" id="PF09488">
    <property type="entry name" value="Osmo_MPGsynth"/>
    <property type="match status" value="1"/>
</dbReference>
<keyword evidence="3" id="KW-1185">Reference proteome</keyword>
<feature type="region of interest" description="Disordered" evidence="1">
    <location>
        <begin position="28"/>
        <end position="55"/>
    </location>
</feature>
<protein>
    <submittedName>
        <fullName evidence="2">Glycosyltransferase family 55 protein</fullName>
    </submittedName>
</protein>
<dbReference type="InterPro" id="IPR012812">
    <property type="entry name" value="Osmo_MPG_synth"/>
</dbReference>
<name>A0AAN6QIN5_9PEZI</name>
<dbReference type="GO" id="GO:0005737">
    <property type="term" value="C:cytoplasm"/>
    <property type="evidence" value="ECO:0007669"/>
    <property type="project" value="InterPro"/>
</dbReference>
<comment type="caution">
    <text evidence="2">The sequence shown here is derived from an EMBL/GenBank/DDBJ whole genome shotgun (WGS) entry which is preliminary data.</text>
</comment>
<evidence type="ECO:0000313" key="2">
    <source>
        <dbReference type="EMBL" id="KAK4108935.1"/>
    </source>
</evidence>
<proteinExistence type="predicted"/>
<evidence type="ECO:0000256" key="1">
    <source>
        <dbReference type="SAM" id="MobiDB-lite"/>
    </source>
</evidence>
<evidence type="ECO:0000313" key="3">
    <source>
        <dbReference type="Proteomes" id="UP001302812"/>
    </source>
</evidence>
<reference evidence="2" key="1">
    <citation type="journal article" date="2023" name="Mol. Phylogenet. Evol.">
        <title>Genome-scale phylogeny and comparative genomics of the fungal order Sordariales.</title>
        <authorList>
            <person name="Hensen N."/>
            <person name="Bonometti L."/>
            <person name="Westerberg I."/>
            <person name="Brannstrom I.O."/>
            <person name="Guillou S."/>
            <person name="Cros-Aarteil S."/>
            <person name="Calhoun S."/>
            <person name="Haridas S."/>
            <person name="Kuo A."/>
            <person name="Mondo S."/>
            <person name="Pangilinan J."/>
            <person name="Riley R."/>
            <person name="LaButti K."/>
            <person name="Andreopoulos B."/>
            <person name="Lipzen A."/>
            <person name="Chen C."/>
            <person name="Yan M."/>
            <person name="Daum C."/>
            <person name="Ng V."/>
            <person name="Clum A."/>
            <person name="Steindorff A."/>
            <person name="Ohm R.A."/>
            <person name="Martin F."/>
            <person name="Silar P."/>
            <person name="Natvig D.O."/>
            <person name="Lalanne C."/>
            <person name="Gautier V."/>
            <person name="Ament-Velasquez S.L."/>
            <person name="Kruys A."/>
            <person name="Hutchinson M.I."/>
            <person name="Powell A.J."/>
            <person name="Barry K."/>
            <person name="Miller A.N."/>
            <person name="Grigoriev I.V."/>
            <person name="Debuchy R."/>
            <person name="Gladieux P."/>
            <person name="Hiltunen Thoren M."/>
            <person name="Johannesson H."/>
        </authorList>
    </citation>
    <scope>NUCLEOTIDE SEQUENCE</scope>
    <source>
        <strain evidence="2">CBS 508.74</strain>
    </source>
</reference>
<gene>
    <name evidence="2" type="ORF">N656DRAFT_716932</name>
</gene>
<dbReference type="GeneID" id="89936296"/>
<accession>A0AAN6QIN5</accession>